<dbReference type="PANTHER" id="PTHR42872">
    <property type="entry name" value="PROTEIN-GLUTAMATE METHYLESTERASE/PROTEIN-GLUTAMINE GLUTAMINASE"/>
    <property type="match status" value="1"/>
</dbReference>
<dbReference type="EMBL" id="JAMPKM010000007">
    <property type="protein sequence ID" value="MEP0818069.1"/>
    <property type="molecule type" value="Genomic_DNA"/>
</dbReference>
<proteinExistence type="predicted"/>
<evidence type="ECO:0000256" key="4">
    <source>
        <dbReference type="PROSITE-ProRule" id="PRU00050"/>
    </source>
</evidence>
<dbReference type="PANTHER" id="PTHR42872:SF3">
    <property type="entry name" value="PROTEIN-GLUTAMATE METHYLESTERASE_PROTEIN-GLUTAMINE GLUTAMINASE 1"/>
    <property type="match status" value="1"/>
</dbReference>
<dbReference type="RefSeq" id="WP_348252164.1">
    <property type="nucleotide sequence ID" value="NZ_JAMPKM010000007.1"/>
</dbReference>
<dbReference type="Gene3D" id="3.40.50.180">
    <property type="entry name" value="Methylesterase CheB, C-terminal domain"/>
    <property type="match status" value="1"/>
</dbReference>
<dbReference type="InterPro" id="IPR035909">
    <property type="entry name" value="CheB_C"/>
</dbReference>
<reference evidence="6 7" key="1">
    <citation type="submission" date="2022-04" db="EMBL/GenBank/DDBJ databases">
        <title>Positive selection, recombination, and allopatry shape intraspecific diversity of widespread and dominant cyanobacteria.</title>
        <authorList>
            <person name="Wei J."/>
            <person name="Shu W."/>
            <person name="Hu C."/>
        </authorList>
    </citation>
    <scope>NUCLEOTIDE SEQUENCE [LARGE SCALE GENOMIC DNA]</scope>
    <source>
        <strain evidence="6 7">GB2-A4</strain>
    </source>
</reference>
<accession>A0ABV0J8F1</accession>
<evidence type="ECO:0000259" key="5">
    <source>
        <dbReference type="PROSITE" id="PS50122"/>
    </source>
</evidence>
<feature type="active site" evidence="4">
    <location>
        <position position="147"/>
    </location>
</feature>
<feature type="active site" evidence="4">
    <location>
        <position position="54"/>
    </location>
</feature>
<feature type="domain" description="CheB-type methylesterase" evidence="5">
    <location>
        <begin position="17"/>
        <end position="199"/>
    </location>
</feature>
<feature type="active site" evidence="4">
    <location>
        <position position="27"/>
    </location>
</feature>
<dbReference type="EC" id="3.1.1.61" evidence="2"/>
<sequence>MKSFTDGLNSRPPRTQPYFELVVVGTSLGGLSALELLLKKLPVTFPAAIAIVQHRHKDSDTSLSQFLQSCSVLPLKDAEDKEAIVPGQVYLAPADYHLLVEDVGRFALSTEMPVSYARPSIDVLFESAADAYGARGIGVILTGSGRDGAQGLARIKARGGLAIVQDPKTSESRMMPEAAIATTAVDWILPLADIAPRLIHLCQPVIR</sequence>
<organism evidence="6 7">
    <name type="scientific">Trichocoleus desertorum GB2-A4</name>
    <dbReference type="NCBI Taxonomy" id="2933944"/>
    <lineage>
        <taxon>Bacteria</taxon>
        <taxon>Bacillati</taxon>
        <taxon>Cyanobacteriota</taxon>
        <taxon>Cyanophyceae</taxon>
        <taxon>Leptolyngbyales</taxon>
        <taxon>Trichocoleusaceae</taxon>
        <taxon>Trichocoleus</taxon>
    </lineage>
</organism>
<keyword evidence="4" id="KW-0145">Chemotaxis</keyword>
<dbReference type="CDD" id="cd16433">
    <property type="entry name" value="CheB"/>
    <property type="match status" value="1"/>
</dbReference>
<comment type="catalytic activity">
    <reaction evidence="3">
        <text>[protein]-L-glutamate 5-O-methyl ester + H2O = L-glutamyl-[protein] + methanol + H(+)</text>
        <dbReference type="Rhea" id="RHEA:23236"/>
        <dbReference type="Rhea" id="RHEA-COMP:10208"/>
        <dbReference type="Rhea" id="RHEA-COMP:10311"/>
        <dbReference type="ChEBI" id="CHEBI:15377"/>
        <dbReference type="ChEBI" id="CHEBI:15378"/>
        <dbReference type="ChEBI" id="CHEBI:17790"/>
        <dbReference type="ChEBI" id="CHEBI:29973"/>
        <dbReference type="ChEBI" id="CHEBI:82795"/>
        <dbReference type="EC" id="3.1.1.61"/>
    </reaction>
</comment>
<gene>
    <name evidence="6" type="ORF">NC998_13290</name>
</gene>
<evidence type="ECO:0000313" key="7">
    <source>
        <dbReference type="Proteomes" id="UP001464891"/>
    </source>
</evidence>
<name>A0ABV0J8F1_9CYAN</name>
<keyword evidence="1 4" id="KW-0378">Hydrolase</keyword>
<dbReference type="Pfam" id="PF01339">
    <property type="entry name" value="CheB_methylest"/>
    <property type="match status" value="1"/>
</dbReference>
<dbReference type="SUPFAM" id="SSF52738">
    <property type="entry name" value="Methylesterase CheB, C-terminal domain"/>
    <property type="match status" value="1"/>
</dbReference>
<dbReference type="InterPro" id="IPR000673">
    <property type="entry name" value="Sig_transdc_resp-reg_Me-estase"/>
</dbReference>
<comment type="caution">
    <text evidence="6">The sequence shown here is derived from an EMBL/GenBank/DDBJ whole genome shotgun (WGS) entry which is preliminary data.</text>
</comment>
<evidence type="ECO:0000256" key="3">
    <source>
        <dbReference type="ARBA" id="ARBA00048267"/>
    </source>
</evidence>
<dbReference type="PROSITE" id="PS50122">
    <property type="entry name" value="CHEB"/>
    <property type="match status" value="1"/>
</dbReference>
<protein>
    <recommendedName>
        <fullName evidence="2">protein-glutamate methylesterase</fullName>
        <ecNumber evidence="2">3.1.1.61</ecNumber>
    </recommendedName>
</protein>
<evidence type="ECO:0000256" key="1">
    <source>
        <dbReference type="ARBA" id="ARBA00022801"/>
    </source>
</evidence>
<evidence type="ECO:0000313" key="6">
    <source>
        <dbReference type="EMBL" id="MEP0818069.1"/>
    </source>
</evidence>
<keyword evidence="7" id="KW-1185">Reference proteome</keyword>
<evidence type="ECO:0000256" key="2">
    <source>
        <dbReference type="ARBA" id="ARBA00039140"/>
    </source>
</evidence>
<dbReference type="Proteomes" id="UP001464891">
    <property type="component" value="Unassembled WGS sequence"/>
</dbReference>